<accession>A0AAW1QUY0</accession>
<dbReference type="Proteomes" id="UP001438707">
    <property type="component" value="Unassembled WGS sequence"/>
</dbReference>
<name>A0AAW1QUY0_9CHLO</name>
<proteinExistence type="predicted"/>
<comment type="caution">
    <text evidence="2">The sequence shown here is derived from an EMBL/GenBank/DDBJ whole genome shotgun (WGS) entry which is preliminary data.</text>
</comment>
<dbReference type="Gene3D" id="3.40.50.1820">
    <property type="entry name" value="alpha/beta hydrolase"/>
    <property type="match status" value="1"/>
</dbReference>
<dbReference type="SUPFAM" id="SSF53474">
    <property type="entry name" value="alpha/beta-Hydrolases"/>
    <property type="match status" value="1"/>
</dbReference>
<feature type="chain" id="PRO_5043867240" description="AB hydrolase-1 domain-containing protein" evidence="1">
    <location>
        <begin position="25"/>
        <end position="389"/>
    </location>
</feature>
<reference evidence="2 3" key="1">
    <citation type="journal article" date="2024" name="Nat. Commun.">
        <title>Phylogenomics reveals the evolutionary origins of lichenization in chlorophyte algae.</title>
        <authorList>
            <person name="Puginier C."/>
            <person name="Libourel C."/>
            <person name="Otte J."/>
            <person name="Skaloud P."/>
            <person name="Haon M."/>
            <person name="Grisel S."/>
            <person name="Petersen M."/>
            <person name="Berrin J.G."/>
            <person name="Delaux P.M."/>
            <person name="Dal Grande F."/>
            <person name="Keller J."/>
        </authorList>
    </citation>
    <scope>NUCLEOTIDE SEQUENCE [LARGE SCALE GENOMIC DNA]</scope>
    <source>
        <strain evidence="2 3">SAG 2145</strain>
    </source>
</reference>
<keyword evidence="1" id="KW-0732">Signal</keyword>
<organism evidence="2 3">
    <name type="scientific">Apatococcus lobatus</name>
    <dbReference type="NCBI Taxonomy" id="904363"/>
    <lineage>
        <taxon>Eukaryota</taxon>
        <taxon>Viridiplantae</taxon>
        <taxon>Chlorophyta</taxon>
        <taxon>core chlorophytes</taxon>
        <taxon>Trebouxiophyceae</taxon>
        <taxon>Chlorellales</taxon>
        <taxon>Chlorellaceae</taxon>
        <taxon>Apatococcus</taxon>
    </lineage>
</organism>
<dbReference type="AlphaFoldDB" id="A0AAW1QUY0"/>
<evidence type="ECO:0000256" key="1">
    <source>
        <dbReference type="SAM" id="SignalP"/>
    </source>
</evidence>
<evidence type="ECO:0000313" key="2">
    <source>
        <dbReference type="EMBL" id="KAK9825036.1"/>
    </source>
</evidence>
<gene>
    <name evidence="2" type="ORF">WJX74_002723</name>
</gene>
<evidence type="ECO:0008006" key="4">
    <source>
        <dbReference type="Google" id="ProtNLM"/>
    </source>
</evidence>
<dbReference type="EMBL" id="JALJOS010000026">
    <property type="protein sequence ID" value="KAK9825036.1"/>
    <property type="molecule type" value="Genomic_DNA"/>
</dbReference>
<sequence>MRVRSCSCTFAVLLAFTHWAPASSSVSGSKGVRTYKTPLQHEGWDLTVPFPPDVADATPIKVLVETDFYFPADGVLPELPWVLLLNGYDVRSREYTGLLEAFALRGYMIAAPDYRRYWPTNPAASAPQYQEPGCDNTTFTLASLSLLNTVHRHLRRELEAGHSPHLEHLAGLDIDNVVLLGHSMGGLISMQALTGMCNPDADPNSKPTTALFCEGYKPLLDSHGDSIVQGAFIYEGNPITEPSKPGEGPIFSNVTIPQKSFVAYFGSPSYSILLPQLTHTHGGCAQLTVLSSGNHYGITNFYNSSDHQISPCHVQAPWDPADYHTDMAAQAGRIDLFSMVSDAAVKAFLLDDQTALQYLKSAVSQNPGVQLHRFGDQCTGLAPSAVAAS</sequence>
<protein>
    <recommendedName>
        <fullName evidence="4">AB hydrolase-1 domain-containing protein</fullName>
    </recommendedName>
</protein>
<keyword evidence="3" id="KW-1185">Reference proteome</keyword>
<feature type="signal peptide" evidence="1">
    <location>
        <begin position="1"/>
        <end position="24"/>
    </location>
</feature>
<dbReference type="InterPro" id="IPR029058">
    <property type="entry name" value="AB_hydrolase_fold"/>
</dbReference>
<evidence type="ECO:0000313" key="3">
    <source>
        <dbReference type="Proteomes" id="UP001438707"/>
    </source>
</evidence>